<dbReference type="InterPro" id="IPR019479">
    <property type="entry name" value="Peroxiredoxin_C"/>
</dbReference>
<feature type="domain" description="Peroxiredoxin C-terminal" evidence="3">
    <location>
        <begin position="21"/>
        <end position="50"/>
    </location>
</feature>
<dbReference type="EMBL" id="CP073346">
    <property type="protein sequence ID" value="UTW07106.1"/>
    <property type="molecule type" value="Genomic_DNA"/>
</dbReference>
<keyword evidence="5" id="KW-1185">Reference proteome</keyword>
<evidence type="ECO:0000313" key="5">
    <source>
        <dbReference type="Proteomes" id="UP001059672"/>
    </source>
</evidence>
<name>A0ABY5H5N4_9PSED</name>
<protein>
    <recommendedName>
        <fullName evidence="3">Peroxiredoxin C-terminal domain-containing protein</fullName>
    </recommendedName>
</protein>
<evidence type="ECO:0000259" key="3">
    <source>
        <dbReference type="Pfam" id="PF10417"/>
    </source>
</evidence>
<reference evidence="4" key="1">
    <citation type="submission" date="2021-04" db="EMBL/GenBank/DDBJ databases">
        <title>Oceanospirillales bacteria with DddD are important DMSP degraders in coastal seawater.</title>
        <authorList>
            <person name="Liu J."/>
        </authorList>
    </citation>
    <scope>NUCLEOTIDE SEQUENCE</scope>
    <source>
        <strain evidence="4">D13-4</strain>
    </source>
</reference>
<accession>A0ABY5H5N4</accession>
<evidence type="ECO:0000256" key="1">
    <source>
        <dbReference type="SAM" id="MobiDB-lite"/>
    </source>
</evidence>
<organism evidence="4 5">
    <name type="scientific">Pseudomonas benzenivorans</name>
    <dbReference type="NCBI Taxonomy" id="556533"/>
    <lineage>
        <taxon>Bacteria</taxon>
        <taxon>Pseudomonadati</taxon>
        <taxon>Pseudomonadota</taxon>
        <taxon>Gammaproteobacteria</taxon>
        <taxon>Pseudomonadales</taxon>
        <taxon>Pseudomonadaceae</taxon>
        <taxon>Pseudomonas</taxon>
    </lineage>
</organism>
<sequence>MSNRLVGCFFLKLTSGLLAGALQFGEGHGEVWPANWKQGASGMTASPEGALPDPACRPPARRAGSTKKPA</sequence>
<feature type="chain" id="PRO_5046643434" description="Peroxiredoxin C-terminal domain-containing protein" evidence="2">
    <location>
        <begin position="20"/>
        <end position="70"/>
    </location>
</feature>
<evidence type="ECO:0000256" key="2">
    <source>
        <dbReference type="SAM" id="SignalP"/>
    </source>
</evidence>
<gene>
    <name evidence="4" type="ORF">KDW96_18355</name>
</gene>
<evidence type="ECO:0000313" key="4">
    <source>
        <dbReference type="EMBL" id="UTW07106.1"/>
    </source>
</evidence>
<feature type="region of interest" description="Disordered" evidence="1">
    <location>
        <begin position="37"/>
        <end position="70"/>
    </location>
</feature>
<dbReference type="Pfam" id="PF10417">
    <property type="entry name" value="1-cysPrx_C"/>
    <property type="match status" value="1"/>
</dbReference>
<keyword evidence="2" id="KW-0732">Signal</keyword>
<proteinExistence type="predicted"/>
<feature type="signal peptide" evidence="2">
    <location>
        <begin position="1"/>
        <end position="19"/>
    </location>
</feature>
<dbReference type="Proteomes" id="UP001059672">
    <property type="component" value="Chromosome"/>
</dbReference>